<proteinExistence type="predicted"/>
<keyword evidence="1" id="KW-0812">Transmembrane</keyword>
<organism evidence="2">
    <name type="scientific">Anguilla anguilla</name>
    <name type="common">European freshwater eel</name>
    <name type="synonym">Muraena anguilla</name>
    <dbReference type="NCBI Taxonomy" id="7936"/>
    <lineage>
        <taxon>Eukaryota</taxon>
        <taxon>Metazoa</taxon>
        <taxon>Chordata</taxon>
        <taxon>Craniata</taxon>
        <taxon>Vertebrata</taxon>
        <taxon>Euteleostomi</taxon>
        <taxon>Actinopterygii</taxon>
        <taxon>Neopterygii</taxon>
        <taxon>Teleostei</taxon>
        <taxon>Anguilliformes</taxon>
        <taxon>Anguillidae</taxon>
        <taxon>Anguilla</taxon>
    </lineage>
</organism>
<name>A0A0E9X478_ANGAN</name>
<sequence length="84" mass="9490">MIFVHNVKGHCLLTYCIIVFFLARFFLFCGPRCTELWGWKDEGSVFSVKTLAEGQTKVDSVSRSPQNIWAALTRRGKIFCGVGT</sequence>
<protein>
    <submittedName>
        <fullName evidence="2">Uncharacterized protein</fullName>
    </submittedName>
</protein>
<accession>A0A0E9X478</accession>
<evidence type="ECO:0000313" key="2">
    <source>
        <dbReference type="EMBL" id="JAH97537.1"/>
    </source>
</evidence>
<keyword evidence="1" id="KW-1133">Transmembrane helix</keyword>
<keyword evidence="1" id="KW-0472">Membrane</keyword>
<dbReference type="AlphaFoldDB" id="A0A0E9X478"/>
<evidence type="ECO:0000256" key="1">
    <source>
        <dbReference type="SAM" id="Phobius"/>
    </source>
</evidence>
<dbReference type="EMBL" id="GBXM01011040">
    <property type="protein sequence ID" value="JAH97537.1"/>
    <property type="molecule type" value="Transcribed_RNA"/>
</dbReference>
<reference evidence="2" key="1">
    <citation type="submission" date="2014-11" db="EMBL/GenBank/DDBJ databases">
        <authorList>
            <person name="Amaro Gonzalez C."/>
        </authorList>
    </citation>
    <scope>NUCLEOTIDE SEQUENCE</scope>
</reference>
<feature type="transmembrane region" description="Helical" evidence="1">
    <location>
        <begin position="12"/>
        <end position="30"/>
    </location>
</feature>
<reference evidence="2" key="2">
    <citation type="journal article" date="2015" name="Fish Shellfish Immunol.">
        <title>Early steps in the European eel (Anguilla anguilla)-Vibrio vulnificus interaction in the gills: Role of the RtxA13 toxin.</title>
        <authorList>
            <person name="Callol A."/>
            <person name="Pajuelo D."/>
            <person name="Ebbesson L."/>
            <person name="Teles M."/>
            <person name="MacKenzie S."/>
            <person name="Amaro C."/>
        </authorList>
    </citation>
    <scope>NUCLEOTIDE SEQUENCE</scope>
</reference>